<sequence>MISEQPSPESNPNAVDLSVLVDTALQRHTETEWVDVHDGAFTTYYHSNMAATDVLKEVVEQRRIDIRQVAVYLSEVTSVDPQDLISFFELGSRGDFDGLFWLMAEEIIYAEMRLKKPEIVEIDIKRDLRAVGRHKTIDKSE</sequence>
<dbReference type="AlphaFoldDB" id="A0A1F7GJ79"/>
<reference evidence="1 2" key="1">
    <citation type="journal article" date="2016" name="Nat. Commun.">
        <title>Thousands of microbial genomes shed light on interconnected biogeochemical processes in an aquifer system.</title>
        <authorList>
            <person name="Anantharaman K."/>
            <person name="Brown C.T."/>
            <person name="Hug L.A."/>
            <person name="Sharon I."/>
            <person name="Castelle C.J."/>
            <person name="Probst A.J."/>
            <person name="Thomas B.C."/>
            <person name="Singh A."/>
            <person name="Wilkins M.J."/>
            <person name="Karaoz U."/>
            <person name="Brodie E.L."/>
            <person name="Williams K.H."/>
            <person name="Hubbard S.S."/>
            <person name="Banfield J.F."/>
        </authorList>
    </citation>
    <scope>NUCLEOTIDE SEQUENCE [LARGE SCALE GENOMIC DNA]</scope>
</reference>
<comment type="caution">
    <text evidence="1">The sequence shown here is derived from an EMBL/GenBank/DDBJ whole genome shotgun (WGS) entry which is preliminary data.</text>
</comment>
<proteinExistence type="predicted"/>
<accession>A0A1F7GJ79</accession>
<dbReference type="EMBL" id="MFZH01000020">
    <property type="protein sequence ID" value="OGK18997.1"/>
    <property type="molecule type" value="Genomic_DNA"/>
</dbReference>
<dbReference type="Proteomes" id="UP000176850">
    <property type="component" value="Unassembled WGS sequence"/>
</dbReference>
<evidence type="ECO:0000313" key="2">
    <source>
        <dbReference type="Proteomes" id="UP000176850"/>
    </source>
</evidence>
<protein>
    <submittedName>
        <fullName evidence="1">Uncharacterized protein</fullName>
    </submittedName>
</protein>
<gene>
    <name evidence="1" type="ORF">A2799_04230</name>
</gene>
<evidence type="ECO:0000313" key="1">
    <source>
        <dbReference type="EMBL" id="OGK18997.1"/>
    </source>
</evidence>
<name>A0A1F7GJ79_9BACT</name>
<organism evidence="1 2">
    <name type="scientific">Candidatus Roizmanbacteria bacterium RIFCSPHIGHO2_01_FULL_39_24</name>
    <dbReference type="NCBI Taxonomy" id="1802032"/>
    <lineage>
        <taxon>Bacteria</taxon>
        <taxon>Candidatus Roizmaniibacteriota</taxon>
    </lineage>
</organism>